<comment type="caution">
    <text evidence="2">The sequence shown here is derived from an EMBL/GenBank/DDBJ whole genome shotgun (WGS) entry which is preliminary data.</text>
</comment>
<name>A0A8S9PPB0_BRACR</name>
<sequence length="125" mass="13716">MPNSTRSNKESQLLFSPDPESLERTIRNEARSLSTDNNNSVSLDSAQPPSTQIPVPSTDSRSSLSTDNTNLPSTDNLHPTSIDIPSQTSVDTEPRAMVGPLILVRTTMETCMTKRAICVMKQVRE</sequence>
<evidence type="ECO:0000313" key="2">
    <source>
        <dbReference type="EMBL" id="KAF3523805.1"/>
    </source>
</evidence>
<dbReference type="Proteomes" id="UP000712600">
    <property type="component" value="Unassembled WGS sequence"/>
</dbReference>
<proteinExistence type="predicted"/>
<evidence type="ECO:0000313" key="3">
    <source>
        <dbReference type="Proteomes" id="UP000712600"/>
    </source>
</evidence>
<dbReference type="AlphaFoldDB" id="A0A8S9PPB0"/>
<evidence type="ECO:0000256" key="1">
    <source>
        <dbReference type="SAM" id="MobiDB-lite"/>
    </source>
</evidence>
<reference evidence="2" key="1">
    <citation type="submission" date="2019-12" db="EMBL/GenBank/DDBJ databases">
        <title>Genome sequencing and annotation of Brassica cretica.</title>
        <authorList>
            <person name="Studholme D.J."/>
            <person name="Sarris P."/>
        </authorList>
    </citation>
    <scope>NUCLEOTIDE SEQUENCE</scope>
    <source>
        <strain evidence="2">PFS-109/04</strain>
        <tissue evidence="2">Leaf</tissue>
    </source>
</reference>
<feature type="compositionally biased region" description="Polar residues" evidence="1">
    <location>
        <begin position="31"/>
        <end position="91"/>
    </location>
</feature>
<organism evidence="2 3">
    <name type="scientific">Brassica cretica</name>
    <name type="common">Mustard</name>
    <dbReference type="NCBI Taxonomy" id="69181"/>
    <lineage>
        <taxon>Eukaryota</taxon>
        <taxon>Viridiplantae</taxon>
        <taxon>Streptophyta</taxon>
        <taxon>Embryophyta</taxon>
        <taxon>Tracheophyta</taxon>
        <taxon>Spermatophyta</taxon>
        <taxon>Magnoliopsida</taxon>
        <taxon>eudicotyledons</taxon>
        <taxon>Gunneridae</taxon>
        <taxon>Pentapetalae</taxon>
        <taxon>rosids</taxon>
        <taxon>malvids</taxon>
        <taxon>Brassicales</taxon>
        <taxon>Brassicaceae</taxon>
        <taxon>Brassiceae</taxon>
        <taxon>Brassica</taxon>
    </lineage>
</organism>
<feature type="compositionally biased region" description="Basic and acidic residues" evidence="1">
    <location>
        <begin position="21"/>
        <end position="30"/>
    </location>
</feature>
<feature type="region of interest" description="Disordered" evidence="1">
    <location>
        <begin position="1"/>
        <end position="93"/>
    </location>
</feature>
<gene>
    <name evidence="2" type="ORF">F2Q69_00047520</name>
</gene>
<accession>A0A8S9PPB0</accession>
<protein>
    <submittedName>
        <fullName evidence="2">Uncharacterized protein</fullName>
    </submittedName>
</protein>
<dbReference type="EMBL" id="QGKX02001347">
    <property type="protein sequence ID" value="KAF3523805.1"/>
    <property type="molecule type" value="Genomic_DNA"/>
</dbReference>
<feature type="compositionally biased region" description="Polar residues" evidence="1">
    <location>
        <begin position="1"/>
        <end position="14"/>
    </location>
</feature>